<evidence type="ECO:0000256" key="3">
    <source>
        <dbReference type="ARBA" id="ARBA00022801"/>
    </source>
</evidence>
<dbReference type="CDD" id="cd03146">
    <property type="entry name" value="GAT1_Peptidase_E"/>
    <property type="match status" value="1"/>
</dbReference>
<comment type="caution">
    <text evidence="5">The sequence shown here is derived from an EMBL/GenBank/DDBJ whole genome shotgun (WGS) entry which is preliminary data.</text>
</comment>
<name>K2KWU8_9GAMM</name>
<dbReference type="GO" id="GO:0016805">
    <property type="term" value="F:dipeptidase activity"/>
    <property type="evidence" value="ECO:0007669"/>
    <property type="project" value="UniProtKB-KW"/>
</dbReference>
<dbReference type="Proteomes" id="UP000014115">
    <property type="component" value="Unassembled WGS sequence"/>
</dbReference>
<evidence type="ECO:0000313" key="6">
    <source>
        <dbReference type="Proteomes" id="UP000014115"/>
    </source>
</evidence>
<dbReference type="InterPro" id="IPR005320">
    <property type="entry name" value="Peptidase_S51"/>
</dbReference>
<keyword evidence="4" id="KW-0720">Serine protease</keyword>
<proteinExistence type="inferred from homology"/>
<dbReference type="GO" id="GO:0008236">
    <property type="term" value="F:serine-type peptidase activity"/>
    <property type="evidence" value="ECO:0007669"/>
    <property type="project" value="UniProtKB-KW"/>
</dbReference>
<comment type="similarity">
    <text evidence="1">Belongs to the peptidase S51 family.</text>
</comment>
<sequence>MSALNALLLSSSRAGDSPYLAHTKAWIKPLIAGKRVLFVPYAGVGMAPGEYRDKVASALADCGAEAFDCLSCSDNPQAAIAAAQVIMVGGGNTFCLLAALQRQQLLNAMQHRLNQGAIYIGWSAGANLAGLSIRTTNDMPIVEPESFQALALLPVQLNPHYSDYQPEGFHGETRDQRLAEFMRVAANTPILAIREGTALRIEQQQMRLLGERDGAVFLNGEKHALVAGEDCSEWLSYIAKRSV</sequence>
<dbReference type="Gene3D" id="3.40.50.880">
    <property type="match status" value="1"/>
</dbReference>
<keyword evidence="5" id="KW-0224">Dipeptidase</keyword>
<evidence type="ECO:0000313" key="5">
    <source>
        <dbReference type="EMBL" id="EKE86974.1"/>
    </source>
</evidence>
<dbReference type="PATRIC" id="fig|740709.3.peg.401"/>
<dbReference type="EMBL" id="AMRG01000002">
    <property type="protein sequence ID" value="EKE86974.1"/>
    <property type="molecule type" value="Genomic_DNA"/>
</dbReference>
<evidence type="ECO:0000256" key="4">
    <source>
        <dbReference type="ARBA" id="ARBA00022825"/>
    </source>
</evidence>
<organism evidence="5 6">
    <name type="scientific">Idiomarina xiamenensis 10-D-4</name>
    <dbReference type="NCBI Taxonomy" id="740709"/>
    <lineage>
        <taxon>Bacteria</taxon>
        <taxon>Pseudomonadati</taxon>
        <taxon>Pseudomonadota</taxon>
        <taxon>Gammaproteobacteria</taxon>
        <taxon>Alteromonadales</taxon>
        <taxon>Idiomarinaceae</taxon>
        <taxon>Idiomarina</taxon>
    </lineage>
</organism>
<dbReference type="InterPro" id="IPR029062">
    <property type="entry name" value="Class_I_gatase-like"/>
</dbReference>
<dbReference type="RefSeq" id="WP_008487397.1">
    <property type="nucleotide sequence ID" value="NZ_AMRG01000002.1"/>
</dbReference>
<dbReference type="STRING" id="740709.A10D4_01992"/>
<dbReference type="NCBIfam" id="NF003642">
    <property type="entry name" value="PRK05282.1"/>
    <property type="match status" value="1"/>
</dbReference>
<keyword evidence="2" id="KW-0645">Protease</keyword>
<keyword evidence="3 5" id="KW-0378">Hydrolase</keyword>
<dbReference type="PANTHER" id="PTHR20842">
    <property type="entry name" value="PROTEASE S51 ALPHA-ASPARTYL DIPEPTIDASE"/>
    <property type="match status" value="1"/>
</dbReference>
<accession>K2KWU8</accession>
<dbReference type="Pfam" id="PF03575">
    <property type="entry name" value="Peptidase_S51"/>
    <property type="match status" value="1"/>
</dbReference>
<dbReference type="PANTHER" id="PTHR20842:SF0">
    <property type="entry name" value="ALPHA-ASPARTYL DIPEPTIDASE"/>
    <property type="match status" value="1"/>
</dbReference>
<dbReference type="EC" id="3.4.13.21" evidence="5"/>
<evidence type="ECO:0000256" key="2">
    <source>
        <dbReference type="ARBA" id="ARBA00022670"/>
    </source>
</evidence>
<evidence type="ECO:0000256" key="1">
    <source>
        <dbReference type="ARBA" id="ARBA00006534"/>
    </source>
</evidence>
<dbReference type="AlphaFoldDB" id="K2KWU8"/>
<dbReference type="eggNOG" id="COG3340">
    <property type="taxonomic scope" value="Bacteria"/>
</dbReference>
<dbReference type="SUPFAM" id="SSF52317">
    <property type="entry name" value="Class I glutamine amidotransferase-like"/>
    <property type="match status" value="1"/>
</dbReference>
<dbReference type="MEROPS" id="S51.001"/>
<reference evidence="5 6" key="1">
    <citation type="journal article" date="2012" name="J. Bacteriol.">
        <title>Genome Sequence of Idiomarina xiamenensis Type Strain 10-D-4.</title>
        <authorList>
            <person name="Lai Q."/>
            <person name="Wang L."/>
            <person name="Wang W."/>
            <person name="Shao Z."/>
        </authorList>
    </citation>
    <scope>NUCLEOTIDE SEQUENCE [LARGE SCALE GENOMIC DNA]</scope>
    <source>
        <strain evidence="5 6">10-D-4</strain>
    </source>
</reference>
<protein>
    <submittedName>
        <fullName evidence="5">(Alpha)-aspartyl dipeptidase</fullName>
        <ecNumber evidence="5">3.4.13.21</ecNumber>
    </submittedName>
</protein>
<gene>
    <name evidence="5" type="ORF">A10D4_01992</name>
</gene>
<dbReference type="OrthoDB" id="3373764at2"/>
<keyword evidence="6" id="KW-1185">Reference proteome</keyword>
<dbReference type="GO" id="GO:0006508">
    <property type="term" value="P:proteolysis"/>
    <property type="evidence" value="ECO:0007669"/>
    <property type="project" value="UniProtKB-KW"/>
</dbReference>